<dbReference type="SUPFAM" id="SSF56112">
    <property type="entry name" value="Protein kinase-like (PK-like)"/>
    <property type="match status" value="1"/>
</dbReference>
<organism evidence="2">
    <name type="scientific">Hemiselmis andersenii</name>
    <name type="common">Cryptophyte alga</name>
    <dbReference type="NCBI Taxonomy" id="464988"/>
    <lineage>
        <taxon>Eukaryota</taxon>
        <taxon>Cryptophyceae</taxon>
        <taxon>Cryptomonadales</taxon>
        <taxon>Hemiselmidaceae</taxon>
        <taxon>Hemiselmis</taxon>
    </lineage>
</organism>
<dbReference type="InterPro" id="IPR004147">
    <property type="entry name" value="ABC1_dom"/>
</dbReference>
<dbReference type="AlphaFoldDB" id="A0A7S1DQW9"/>
<sequence length="247" mass="27647">MEEEHRREIERRGLVAASRQDLRIRAYHAATLAIDFARNAPAMLWNVTVGLVWRGSRRGYTWTPVMVNMAAMLDLLLQVHAYEVLICGCFNGDPHPGNILLMPDGRLGLIDYGSCVNMDNETRVKLARLIVALAKGTPERVSQISAEEMGVVTARMLPEIHYRSAAFWYDRDDVTNGMNVHKFLEWLHEQDPIVKLPDEFVMAGRVSVLLRGMGAAFGLKVSVAKAWVGYAEELLRSQGLSEGGVRV</sequence>
<dbReference type="PANTHER" id="PTHR43173">
    <property type="entry name" value="ABC1 FAMILY PROTEIN"/>
    <property type="match status" value="1"/>
</dbReference>
<proteinExistence type="predicted"/>
<reference evidence="2" key="1">
    <citation type="submission" date="2021-01" db="EMBL/GenBank/DDBJ databases">
        <authorList>
            <person name="Corre E."/>
            <person name="Pelletier E."/>
            <person name="Niang G."/>
            <person name="Scheremetjew M."/>
            <person name="Finn R."/>
            <person name="Kale V."/>
            <person name="Holt S."/>
            <person name="Cochrane G."/>
            <person name="Meng A."/>
            <person name="Brown T."/>
            <person name="Cohen L."/>
        </authorList>
    </citation>
    <scope>NUCLEOTIDE SEQUENCE</scope>
    <source>
        <strain evidence="2">CCMP644</strain>
    </source>
</reference>
<dbReference type="Pfam" id="PF03109">
    <property type="entry name" value="ABC1"/>
    <property type="match status" value="1"/>
</dbReference>
<feature type="domain" description="ABC1 atypical kinase-like" evidence="1">
    <location>
        <begin position="71"/>
        <end position="144"/>
    </location>
</feature>
<dbReference type="InterPro" id="IPR011009">
    <property type="entry name" value="Kinase-like_dom_sf"/>
</dbReference>
<protein>
    <recommendedName>
        <fullName evidence="1">ABC1 atypical kinase-like domain-containing protein</fullName>
    </recommendedName>
</protein>
<accession>A0A7S1DQW9</accession>
<gene>
    <name evidence="2" type="ORF">HAND00432_LOCUS9517</name>
</gene>
<evidence type="ECO:0000259" key="1">
    <source>
        <dbReference type="Pfam" id="PF03109"/>
    </source>
</evidence>
<name>A0A7S1DQW9_HEMAN</name>
<dbReference type="PANTHER" id="PTHR43173:SF34">
    <property type="entry name" value="ABC1 ATYPICAL KINASE-LIKE DOMAIN-CONTAINING PROTEIN"/>
    <property type="match status" value="1"/>
</dbReference>
<dbReference type="EMBL" id="HBFX01015742">
    <property type="protein sequence ID" value="CAD8954979.1"/>
    <property type="molecule type" value="Transcribed_RNA"/>
</dbReference>
<dbReference type="InterPro" id="IPR051130">
    <property type="entry name" value="Mito_struct-func_regulator"/>
</dbReference>
<evidence type="ECO:0000313" key="2">
    <source>
        <dbReference type="EMBL" id="CAD8954979.1"/>
    </source>
</evidence>